<dbReference type="EMBL" id="CP036276">
    <property type="protein sequence ID" value="QDU45647.1"/>
    <property type="molecule type" value="Genomic_DNA"/>
</dbReference>
<reference evidence="2 3" key="1">
    <citation type="submission" date="2019-02" db="EMBL/GenBank/DDBJ databases">
        <title>Deep-cultivation of Planctomycetes and their phenomic and genomic characterization uncovers novel biology.</title>
        <authorList>
            <person name="Wiegand S."/>
            <person name="Jogler M."/>
            <person name="Boedeker C."/>
            <person name="Pinto D."/>
            <person name="Vollmers J."/>
            <person name="Rivas-Marin E."/>
            <person name="Kohn T."/>
            <person name="Peeters S.H."/>
            <person name="Heuer A."/>
            <person name="Rast P."/>
            <person name="Oberbeckmann S."/>
            <person name="Bunk B."/>
            <person name="Jeske O."/>
            <person name="Meyerdierks A."/>
            <person name="Storesund J.E."/>
            <person name="Kallscheuer N."/>
            <person name="Luecker S."/>
            <person name="Lage O.M."/>
            <person name="Pohl T."/>
            <person name="Merkel B.J."/>
            <person name="Hornburger P."/>
            <person name="Mueller R.-W."/>
            <person name="Bruemmer F."/>
            <person name="Labrenz M."/>
            <person name="Spormann A.M."/>
            <person name="Op den Camp H."/>
            <person name="Overmann J."/>
            <person name="Amann R."/>
            <person name="Jetten M.S.M."/>
            <person name="Mascher T."/>
            <person name="Medema M.H."/>
            <person name="Devos D.P."/>
            <person name="Kaster A.-K."/>
            <person name="Ovreas L."/>
            <person name="Rohde M."/>
            <person name="Galperin M.Y."/>
            <person name="Jogler C."/>
        </authorList>
    </citation>
    <scope>NUCLEOTIDE SEQUENCE [LARGE SCALE GENOMIC DNA]</scope>
    <source>
        <strain evidence="2 3">Mal52</strain>
    </source>
</reference>
<feature type="transmembrane region" description="Helical" evidence="1">
    <location>
        <begin position="71"/>
        <end position="92"/>
    </location>
</feature>
<proteinExistence type="predicted"/>
<keyword evidence="3" id="KW-1185">Reference proteome</keyword>
<dbReference type="Proteomes" id="UP000319383">
    <property type="component" value="Chromosome"/>
</dbReference>
<name>A0A517ZT30_9PLAN</name>
<organism evidence="2 3">
    <name type="scientific">Symmachiella dynata</name>
    <dbReference type="NCBI Taxonomy" id="2527995"/>
    <lineage>
        <taxon>Bacteria</taxon>
        <taxon>Pseudomonadati</taxon>
        <taxon>Planctomycetota</taxon>
        <taxon>Planctomycetia</taxon>
        <taxon>Planctomycetales</taxon>
        <taxon>Planctomycetaceae</taxon>
        <taxon>Symmachiella</taxon>
    </lineage>
</organism>
<keyword evidence="1" id="KW-1133">Transmembrane helix</keyword>
<keyword evidence="1" id="KW-0472">Membrane</keyword>
<protein>
    <submittedName>
        <fullName evidence="2">Uncharacterized protein</fullName>
    </submittedName>
</protein>
<evidence type="ECO:0000313" key="2">
    <source>
        <dbReference type="EMBL" id="QDU45647.1"/>
    </source>
</evidence>
<dbReference type="AlphaFoldDB" id="A0A517ZT30"/>
<keyword evidence="1" id="KW-0812">Transmembrane</keyword>
<sequence>MNGFTIYMLIAIAVSLLFHAFCKKFILASILAAALCAIGNVVDETFRAARAHPGTFEIRPNDLVFWLPMDFLMGAVPALFVATITGLPFLFVSKITSE</sequence>
<feature type="transmembrane region" description="Helical" evidence="1">
    <location>
        <begin position="26"/>
        <end position="42"/>
    </location>
</feature>
<dbReference type="KEGG" id="sdyn:Mal52_41420"/>
<dbReference type="RefSeq" id="WP_145378171.1">
    <property type="nucleotide sequence ID" value="NZ_CP036276.1"/>
</dbReference>
<feature type="transmembrane region" description="Helical" evidence="1">
    <location>
        <begin position="6"/>
        <end position="21"/>
    </location>
</feature>
<evidence type="ECO:0000313" key="3">
    <source>
        <dbReference type="Proteomes" id="UP000319383"/>
    </source>
</evidence>
<accession>A0A517ZT30</accession>
<evidence type="ECO:0000256" key="1">
    <source>
        <dbReference type="SAM" id="Phobius"/>
    </source>
</evidence>
<gene>
    <name evidence="2" type="ORF">Mal52_41420</name>
</gene>